<organism evidence="2 3">
    <name type="scientific">Neisseria animalis</name>
    <dbReference type="NCBI Taxonomy" id="492"/>
    <lineage>
        <taxon>Bacteria</taxon>
        <taxon>Pseudomonadati</taxon>
        <taxon>Pseudomonadota</taxon>
        <taxon>Betaproteobacteria</taxon>
        <taxon>Neisseriales</taxon>
        <taxon>Neisseriaceae</taxon>
        <taxon>Neisseria</taxon>
    </lineage>
</organism>
<proteinExistence type="predicted"/>
<dbReference type="AlphaFoldDB" id="A0A5P3MQL4"/>
<evidence type="ECO:0000256" key="1">
    <source>
        <dbReference type="SAM" id="Coils"/>
    </source>
</evidence>
<evidence type="ECO:0000313" key="3">
    <source>
        <dbReference type="Proteomes" id="UP000325536"/>
    </source>
</evidence>
<accession>A0A5P3MQL4</accession>
<feature type="coiled-coil region" evidence="1">
    <location>
        <begin position="157"/>
        <end position="198"/>
    </location>
</feature>
<feature type="coiled-coil region" evidence="1">
    <location>
        <begin position="9"/>
        <end position="43"/>
    </location>
</feature>
<protein>
    <submittedName>
        <fullName evidence="2">Uncharacterized protein</fullName>
    </submittedName>
</protein>
<sequence>MTTAVKNILTDIKGQAAKIKQQHAEKQAELTQVNAEIRRLQDMPVSKADFSALLMQNIRNEAAEYTKNMSKAMFNPHSSRDTAVNAIGMKSLDFCIGGKYPRWIFNNTSADVLNNTEDTRNMRRALCWLMPETVHARIMEVIDQSGHEWGNEDLPSVAERREKIADLTERAADLRAELDELEAAIKDLSGVIDSEQQQLSPTSQSVNANYC</sequence>
<dbReference type="OrthoDB" id="8607194at2"/>
<keyword evidence="1" id="KW-0175">Coiled coil</keyword>
<keyword evidence="3" id="KW-1185">Reference proteome</keyword>
<dbReference type="Proteomes" id="UP000325536">
    <property type="component" value="Chromosome"/>
</dbReference>
<dbReference type="KEGG" id="naq:D0T90_04285"/>
<name>A0A5P3MQL4_NEIAN</name>
<dbReference type="RefSeq" id="WP_123796262.1">
    <property type="nucleotide sequence ID" value="NZ_CP031699.1"/>
</dbReference>
<dbReference type="EMBL" id="CP031699">
    <property type="protein sequence ID" value="QEY23818.1"/>
    <property type="molecule type" value="Genomic_DNA"/>
</dbReference>
<evidence type="ECO:0000313" key="2">
    <source>
        <dbReference type="EMBL" id="QEY23818.1"/>
    </source>
</evidence>
<gene>
    <name evidence="2" type="ORF">D0T90_04285</name>
</gene>
<reference evidence="2 3" key="1">
    <citation type="submission" date="2018-08" db="EMBL/GenBank/DDBJ databases">
        <title>Neisseria animalis ATCC 49930 complete genome.</title>
        <authorList>
            <person name="Veseli I.A."/>
            <person name="Mascarenhas dos Santos A.C."/>
            <person name="Buttler R."/>
            <person name="Pombert J.-F."/>
        </authorList>
    </citation>
    <scope>NUCLEOTIDE SEQUENCE [LARGE SCALE GENOMIC DNA]</scope>
    <source>
        <strain evidence="2 3">ATCC 49930</strain>
    </source>
</reference>